<dbReference type="PANTHER" id="PTHR12993">
    <property type="entry name" value="N-ACETYLGLUCOSAMINYL-PHOSPHATIDYLINOSITOL DE-N-ACETYLASE-RELATED"/>
    <property type="match status" value="1"/>
</dbReference>
<evidence type="ECO:0000256" key="2">
    <source>
        <dbReference type="SAM" id="MobiDB-lite"/>
    </source>
</evidence>
<dbReference type="GO" id="GO:0016137">
    <property type="term" value="P:glycoside metabolic process"/>
    <property type="evidence" value="ECO:0007669"/>
    <property type="project" value="UniProtKB-ARBA"/>
</dbReference>
<name>M2YCH7_9MICC</name>
<dbReference type="Pfam" id="PF02585">
    <property type="entry name" value="PIG-L"/>
    <property type="match status" value="1"/>
</dbReference>
<gene>
    <name evidence="3" type="ORF">C884_00502</name>
</gene>
<keyword evidence="4" id="KW-1185">Reference proteome</keyword>
<evidence type="ECO:0000313" key="4">
    <source>
        <dbReference type="Proteomes" id="UP000009877"/>
    </source>
</evidence>
<reference evidence="3 4" key="1">
    <citation type="journal article" date="2014" name="Genome Announc.">
        <title>Draft Genome Sequence of Kocuria palustris PEL.</title>
        <authorList>
            <person name="Sharma G."/>
            <person name="Khatri I."/>
            <person name="Subramanian S."/>
        </authorList>
    </citation>
    <scope>NUCLEOTIDE SEQUENCE [LARGE SCALE GENOMIC DNA]</scope>
    <source>
        <strain evidence="3 4">PEL</strain>
    </source>
</reference>
<evidence type="ECO:0000256" key="1">
    <source>
        <dbReference type="ARBA" id="ARBA00022833"/>
    </source>
</evidence>
<comment type="caution">
    <text evidence="3">The sequence shown here is derived from an EMBL/GenBank/DDBJ whole genome shotgun (WGS) entry which is preliminary data.</text>
</comment>
<dbReference type="RefSeq" id="WP_006214923.1">
    <property type="nucleotide sequence ID" value="NZ_ANHZ02000015.1"/>
</dbReference>
<dbReference type="GO" id="GO:0016811">
    <property type="term" value="F:hydrolase activity, acting on carbon-nitrogen (but not peptide) bonds, in linear amides"/>
    <property type="evidence" value="ECO:0007669"/>
    <property type="project" value="TreeGrafter"/>
</dbReference>
<evidence type="ECO:0000313" key="3">
    <source>
        <dbReference type="EMBL" id="EME36334.1"/>
    </source>
</evidence>
<dbReference type="EMBL" id="ANHZ02000015">
    <property type="protein sequence ID" value="EME36334.1"/>
    <property type="molecule type" value="Genomic_DNA"/>
</dbReference>
<sequence length="325" mass="34344">MPDQHHDTPAPGETSAPPSYPEPGTLIRPDAVDSLLPRGTAPEQARVVAVHAHPDDETLASGLALASLAHAGAQVHLITMTRGERGEVMIPELAHLEVGHPDNHDDGTALGAYREGELAAACRALGVEHHVYAGQSPALDAQTGFPGGGDRFMDSGMSWGPEGRAQPAEDVSPKALTTAGVDQAAAHVAAALREIRPHAVLSYDDDGGYGHPDHVRTARVLARALELLEDESGAEPALRPLAWAIEGQPDPQDERPQAVVHADEASRAARHAAMRAHATQIETGDDPADPRYELSNRVPQTLPQAETFRLIGGDAARLAPREPAR</sequence>
<accession>M2YCH7</accession>
<dbReference type="InterPro" id="IPR024078">
    <property type="entry name" value="LmbE-like_dom_sf"/>
</dbReference>
<dbReference type="SUPFAM" id="SSF102588">
    <property type="entry name" value="LmbE-like"/>
    <property type="match status" value="1"/>
</dbReference>
<dbReference type="Proteomes" id="UP000009877">
    <property type="component" value="Unassembled WGS sequence"/>
</dbReference>
<feature type="region of interest" description="Disordered" evidence="2">
    <location>
        <begin position="247"/>
        <end position="293"/>
    </location>
</feature>
<dbReference type="AlphaFoldDB" id="M2YCH7"/>
<protein>
    <submittedName>
        <fullName evidence="3">N-acetyl-1-D-myo-inosityl-2-amino-2-deoxy-alpha-D-glucopyranoside deacetylase MshB</fullName>
    </submittedName>
</protein>
<dbReference type="STRING" id="71999.KPaMU14_03395"/>
<proteinExistence type="predicted"/>
<dbReference type="Gene3D" id="3.40.50.10320">
    <property type="entry name" value="LmbE-like"/>
    <property type="match status" value="1"/>
</dbReference>
<organism evidence="3 4">
    <name type="scientific">Kocuria palustris PEL</name>
    <dbReference type="NCBI Taxonomy" id="1236550"/>
    <lineage>
        <taxon>Bacteria</taxon>
        <taxon>Bacillati</taxon>
        <taxon>Actinomycetota</taxon>
        <taxon>Actinomycetes</taxon>
        <taxon>Micrococcales</taxon>
        <taxon>Micrococcaceae</taxon>
        <taxon>Kocuria</taxon>
    </lineage>
</organism>
<feature type="region of interest" description="Disordered" evidence="2">
    <location>
        <begin position="1"/>
        <end position="32"/>
    </location>
</feature>
<dbReference type="PANTHER" id="PTHR12993:SF26">
    <property type="entry name" value="1D-MYO-INOSITOL 2-ACETAMIDO-2-DEOXY-ALPHA-D-GLUCOPYRANOSIDE DEACETYLASE"/>
    <property type="match status" value="1"/>
</dbReference>
<keyword evidence="1" id="KW-0862">Zinc</keyword>
<feature type="compositionally biased region" description="Basic and acidic residues" evidence="2">
    <location>
        <begin position="252"/>
        <end position="267"/>
    </location>
</feature>
<dbReference type="InterPro" id="IPR003737">
    <property type="entry name" value="GlcNAc_PI_deacetylase-related"/>
</dbReference>